<dbReference type="GO" id="GO:0003755">
    <property type="term" value="F:peptidyl-prolyl cis-trans isomerase activity"/>
    <property type="evidence" value="ECO:0007669"/>
    <property type="project" value="UniProtKB-KW"/>
</dbReference>
<keyword evidence="2" id="KW-0732">Signal</keyword>
<keyword evidence="1 4" id="KW-0413">Isomerase</keyword>
<accession>D0MI70</accession>
<dbReference type="PANTHER" id="PTHR47245:SF2">
    <property type="entry name" value="PEPTIDYL-PROLYL CIS-TRANS ISOMERASE HP_0175-RELATED"/>
    <property type="match status" value="1"/>
</dbReference>
<dbReference type="Gene3D" id="3.10.50.40">
    <property type="match status" value="2"/>
</dbReference>
<proteinExistence type="predicted"/>
<feature type="domain" description="PpiC" evidence="3">
    <location>
        <begin position="129"/>
        <end position="237"/>
    </location>
</feature>
<dbReference type="PANTHER" id="PTHR47245">
    <property type="entry name" value="PEPTIDYLPROLYL ISOMERASE"/>
    <property type="match status" value="1"/>
</dbReference>
<keyword evidence="5" id="KW-1185">Reference proteome</keyword>
<evidence type="ECO:0000313" key="5">
    <source>
        <dbReference type="Proteomes" id="UP000002221"/>
    </source>
</evidence>
<dbReference type="InterPro" id="IPR046357">
    <property type="entry name" value="PPIase_dom_sf"/>
</dbReference>
<dbReference type="PROSITE" id="PS51257">
    <property type="entry name" value="PROKAR_LIPOPROTEIN"/>
    <property type="match status" value="1"/>
</dbReference>
<evidence type="ECO:0000256" key="2">
    <source>
        <dbReference type="SAM" id="SignalP"/>
    </source>
</evidence>
<dbReference type="PROSITE" id="PS50198">
    <property type="entry name" value="PPIC_PPIASE_2"/>
    <property type="match status" value="2"/>
</dbReference>
<reference evidence="4 5" key="1">
    <citation type="journal article" date="2009" name="Stand. Genomic Sci.">
        <title>Complete genome sequence of Rhodothermus marinus type strain (R-10).</title>
        <authorList>
            <person name="Nolan M."/>
            <person name="Tindall B.J."/>
            <person name="Pomrenke H."/>
            <person name="Lapidus A."/>
            <person name="Copeland A."/>
            <person name="Glavina Del Rio T."/>
            <person name="Lucas S."/>
            <person name="Chen F."/>
            <person name="Tice H."/>
            <person name="Cheng J.F."/>
            <person name="Saunders E."/>
            <person name="Han C."/>
            <person name="Bruce D."/>
            <person name="Goodwin L."/>
            <person name="Chain P."/>
            <person name="Pitluck S."/>
            <person name="Ovchinikova G."/>
            <person name="Pati A."/>
            <person name="Ivanova N."/>
            <person name="Mavromatis K."/>
            <person name="Chen A."/>
            <person name="Palaniappan K."/>
            <person name="Land M."/>
            <person name="Hauser L."/>
            <person name="Chang Y.J."/>
            <person name="Jeffries C.D."/>
            <person name="Brettin T."/>
            <person name="Goker M."/>
            <person name="Bristow J."/>
            <person name="Eisen J.A."/>
            <person name="Markowitz V."/>
            <person name="Hugenholtz P."/>
            <person name="Kyrpides N.C."/>
            <person name="Klenk H.P."/>
            <person name="Detter J.C."/>
        </authorList>
    </citation>
    <scope>NUCLEOTIDE SEQUENCE [LARGE SCALE GENOMIC DNA]</scope>
    <source>
        <strain evidence="5">ATCC 43812 / DSM 4252 / R-10</strain>
    </source>
</reference>
<dbReference type="InterPro" id="IPR023058">
    <property type="entry name" value="PPIase_PpiC_CS"/>
</dbReference>
<feature type="signal peptide" evidence="2">
    <location>
        <begin position="1"/>
        <end position="21"/>
    </location>
</feature>
<dbReference type="KEGG" id="rmr:Rmar_1288"/>
<dbReference type="InterPro" id="IPR000297">
    <property type="entry name" value="PPIase_PpiC"/>
</dbReference>
<gene>
    <name evidence="4" type="ordered locus">Rmar_1288</name>
</gene>
<evidence type="ECO:0000259" key="3">
    <source>
        <dbReference type="PROSITE" id="PS50198"/>
    </source>
</evidence>
<dbReference type="STRING" id="518766.Rmar_1288"/>
<dbReference type="Proteomes" id="UP000002221">
    <property type="component" value="Chromosome"/>
</dbReference>
<dbReference type="HOGENOM" id="CLU_019451_0_0_10"/>
<dbReference type="PROSITE" id="PS01096">
    <property type="entry name" value="PPIC_PPIASE_1"/>
    <property type="match status" value="1"/>
</dbReference>
<dbReference type="RefSeq" id="WP_012843790.1">
    <property type="nucleotide sequence ID" value="NC_013501.1"/>
</dbReference>
<evidence type="ECO:0000313" key="4">
    <source>
        <dbReference type="EMBL" id="ACY48178.1"/>
    </source>
</evidence>
<dbReference type="EMBL" id="CP001807">
    <property type="protein sequence ID" value="ACY48178.1"/>
    <property type="molecule type" value="Genomic_DNA"/>
</dbReference>
<dbReference type="SUPFAM" id="SSF109998">
    <property type="entry name" value="Triger factor/SurA peptide-binding domain-like"/>
    <property type="match status" value="1"/>
</dbReference>
<dbReference type="SUPFAM" id="SSF54534">
    <property type="entry name" value="FKBP-like"/>
    <property type="match status" value="2"/>
</dbReference>
<dbReference type="AlphaFoldDB" id="D0MI70"/>
<organism evidence="4 5">
    <name type="scientific">Rhodothermus marinus (strain ATCC 43812 / DSM 4252 / R-10)</name>
    <name type="common">Rhodothermus obamensis</name>
    <dbReference type="NCBI Taxonomy" id="518766"/>
    <lineage>
        <taxon>Bacteria</taxon>
        <taxon>Pseudomonadati</taxon>
        <taxon>Rhodothermota</taxon>
        <taxon>Rhodothermia</taxon>
        <taxon>Rhodothermales</taxon>
        <taxon>Rhodothermaceae</taxon>
        <taxon>Rhodothermus</taxon>
    </lineage>
</organism>
<sequence length="684" mass="78061">MRTVCLLLGSLLMLAAGCRTLQTNPAENPEVVAVAGSEVIDLTTFEDQYARSVGNRLEAADDSLQAYQDFLERYVNYRLRVQEARARGYDRDSAIVAEASAYQLELARNHLMRQEVIEPLLRTLYARMPDMVDISHIFVRVPTDATPEDTLAAYRRLQALIDSVRQGADFNEIAFRHSDDPSARSPRSTRGGWGHIGWIKMGQTIEPMETYAFNTPVGELSPIFRTRYGYHVLKVHDRKPAPYDVRAAHIMITPAPTPEDSARVRRTLDSLRQLVLSGKADFAELARQHSEDWRTKSRGGDLGYLSFAQPMPVMVRDTLFALKEIGDVSHIVTTPFGLHIFQLKDRRPIPPTFEAAYDTLLTVADRLGRLQEARNRFVAQLRRRLHVRLDTAQLFTLLQVAAHPDTLALRVSRRELGALDLSQPFASVEDSSYTLAELIDYINQQNLLRRTSRRDTIAQERLLRAADRFLDDRVLSYEALRRAEQDPEFQRTMQDFIDGLLAFKLLEEAVWKVAERDTAGLRAYYEAHAGEFVFPERTRVLSFRTQRDSVLEQRVYEPLQQGVPVARLIAELTADSSAGITVDTVYIEKPTGSFYDRALRLEAGRYTEPFRYWNGHVLLYNDGLEPPRPKTFREARADVLSAYQKELEARLDQGLRARYGARIFPERLRQAFAAERRTLANAGQ</sequence>
<dbReference type="InterPro" id="IPR050245">
    <property type="entry name" value="PrsA_foldase"/>
</dbReference>
<dbReference type="eggNOG" id="COG0760">
    <property type="taxonomic scope" value="Bacteria"/>
</dbReference>
<feature type="domain" description="PpiC" evidence="3">
    <location>
        <begin position="242"/>
        <end position="345"/>
    </location>
</feature>
<dbReference type="Pfam" id="PF13145">
    <property type="entry name" value="Rotamase_2"/>
    <property type="match status" value="1"/>
</dbReference>
<evidence type="ECO:0000256" key="1">
    <source>
        <dbReference type="PROSITE-ProRule" id="PRU00278"/>
    </source>
</evidence>
<dbReference type="Pfam" id="PF00639">
    <property type="entry name" value="Rotamase"/>
    <property type="match status" value="2"/>
</dbReference>
<feature type="chain" id="PRO_5007912444" evidence="2">
    <location>
        <begin position="22"/>
        <end position="684"/>
    </location>
</feature>
<keyword evidence="1" id="KW-0697">Rotamase</keyword>
<name>D0MI70_RHOM4</name>
<protein>
    <submittedName>
        <fullName evidence="4">PpiC-type peptidyl-prolyl cis-trans isomerase</fullName>
    </submittedName>
</protein>
<dbReference type="InterPro" id="IPR027304">
    <property type="entry name" value="Trigger_fact/SurA_dom_sf"/>
</dbReference>